<dbReference type="GO" id="GO:0050660">
    <property type="term" value="F:flavin adenine dinucleotide binding"/>
    <property type="evidence" value="ECO:0007669"/>
    <property type="project" value="InterPro"/>
</dbReference>
<feature type="domain" description="Glucose-methanol-choline oxidoreductase N-terminal" evidence="8">
    <location>
        <begin position="306"/>
        <end position="320"/>
    </location>
</feature>
<gene>
    <name evidence="9" type="ORF">C7M84_004637</name>
</gene>
<dbReference type="Proteomes" id="UP000283509">
    <property type="component" value="Unassembled WGS sequence"/>
</dbReference>
<comment type="similarity">
    <text evidence="2 5">Belongs to the GMC oxidoreductase family.</text>
</comment>
<reference evidence="9 10" key="2">
    <citation type="submission" date="2019-01" db="EMBL/GenBank/DDBJ databases">
        <title>The decoding of complex shrimp genome reveals the adaptation for benthos swimmer, frequently molting mechanism and breeding impact on genome.</title>
        <authorList>
            <person name="Sun Y."/>
            <person name="Gao Y."/>
            <person name="Yu Y."/>
        </authorList>
    </citation>
    <scope>NUCLEOTIDE SEQUENCE [LARGE SCALE GENOMIC DNA]</scope>
    <source>
        <tissue evidence="9">Muscle</tissue>
    </source>
</reference>
<dbReference type="AlphaFoldDB" id="A0A423TJY1"/>
<keyword evidence="3 5" id="KW-0285">Flavoprotein</keyword>
<dbReference type="EMBL" id="QCYY01001611">
    <property type="protein sequence ID" value="ROT76764.1"/>
    <property type="molecule type" value="Genomic_DNA"/>
</dbReference>
<evidence type="ECO:0000313" key="10">
    <source>
        <dbReference type="Proteomes" id="UP000283509"/>
    </source>
</evidence>
<evidence type="ECO:0000313" key="9">
    <source>
        <dbReference type="EMBL" id="ROT76764.1"/>
    </source>
</evidence>
<evidence type="ECO:0000256" key="1">
    <source>
        <dbReference type="ARBA" id="ARBA00001974"/>
    </source>
</evidence>
<dbReference type="PROSITE" id="PS00623">
    <property type="entry name" value="GMC_OXRED_1"/>
    <property type="match status" value="1"/>
</dbReference>
<comment type="caution">
    <text evidence="9">The sequence shown here is derived from an EMBL/GenBank/DDBJ whole genome shotgun (WGS) entry which is preliminary data.</text>
</comment>
<dbReference type="STRING" id="6689.A0A423TJY1"/>
<feature type="domain" description="Glucose-methanol-choline oxidoreductase N-terminal" evidence="7">
    <location>
        <begin position="133"/>
        <end position="156"/>
    </location>
</feature>
<evidence type="ECO:0000256" key="6">
    <source>
        <dbReference type="SAM" id="SignalP"/>
    </source>
</evidence>
<reference evidence="9 10" key="1">
    <citation type="submission" date="2018-04" db="EMBL/GenBank/DDBJ databases">
        <authorList>
            <person name="Zhang X."/>
            <person name="Yuan J."/>
            <person name="Li F."/>
            <person name="Xiang J."/>
        </authorList>
    </citation>
    <scope>NUCLEOTIDE SEQUENCE [LARGE SCALE GENOMIC DNA]</scope>
    <source>
        <tissue evidence="9">Muscle</tissue>
    </source>
</reference>
<dbReference type="InterPro" id="IPR007867">
    <property type="entry name" value="GMC_OxRtase_C"/>
</dbReference>
<keyword evidence="4 5" id="KW-0274">FAD</keyword>
<dbReference type="InterPro" id="IPR036188">
    <property type="entry name" value="FAD/NAD-bd_sf"/>
</dbReference>
<dbReference type="PANTHER" id="PTHR11552:SF147">
    <property type="entry name" value="CHOLINE DEHYDROGENASE, MITOCHONDRIAL"/>
    <property type="match status" value="1"/>
</dbReference>
<dbReference type="InterPro" id="IPR000172">
    <property type="entry name" value="GMC_OxRdtase_N"/>
</dbReference>
<feature type="chain" id="PRO_5019459458" evidence="6">
    <location>
        <begin position="21"/>
        <end position="619"/>
    </location>
</feature>
<protein>
    <submittedName>
        <fullName evidence="9">Glucose dehydrogenase</fullName>
    </submittedName>
</protein>
<evidence type="ECO:0000256" key="3">
    <source>
        <dbReference type="ARBA" id="ARBA00022630"/>
    </source>
</evidence>
<organism evidence="9 10">
    <name type="scientific">Penaeus vannamei</name>
    <name type="common">Whiteleg shrimp</name>
    <name type="synonym">Litopenaeus vannamei</name>
    <dbReference type="NCBI Taxonomy" id="6689"/>
    <lineage>
        <taxon>Eukaryota</taxon>
        <taxon>Metazoa</taxon>
        <taxon>Ecdysozoa</taxon>
        <taxon>Arthropoda</taxon>
        <taxon>Crustacea</taxon>
        <taxon>Multicrustacea</taxon>
        <taxon>Malacostraca</taxon>
        <taxon>Eumalacostraca</taxon>
        <taxon>Eucarida</taxon>
        <taxon>Decapoda</taxon>
        <taxon>Dendrobranchiata</taxon>
        <taxon>Penaeoidea</taxon>
        <taxon>Penaeidae</taxon>
        <taxon>Penaeus</taxon>
    </lineage>
</organism>
<dbReference type="InterPro" id="IPR012132">
    <property type="entry name" value="GMC_OxRdtase"/>
</dbReference>
<accession>A0A423TJY1</accession>
<feature type="signal peptide" evidence="6">
    <location>
        <begin position="1"/>
        <end position="20"/>
    </location>
</feature>
<evidence type="ECO:0000256" key="4">
    <source>
        <dbReference type="ARBA" id="ARBA00022827"/>
    </source>
</evidence>
<name>A0A423TJY1_PENVA</name>
<dbReference type="Pfam" id="PF00732">
    <property type="entry name" value="GMC_oxred_N"/>
    <property type="match status" value="1"/>
</dbReference>
<dbReference type="PROSITE" id="PS00624">
    <property type="entry name" value="GMC_OXRED_2"/>
    <property type="match status" value="1"/>
</dbReference>
<evidence type="ECO:0000256" key="5">
    <source>
        <dbReference type="RuleBase" id="RU003968"/>
    </source>
</evidence>
<proteinExistence type="inferred from homology"/>
<dbReference type="OrthoDB" id="269227at2759"/>
<evidence type="ECO:0000259" key="8">
    <source>
        <dbReference type="PROSITE" id="PS00624"/>
    </source>
</evidence>
<keyword evidence="6" id="KW-0732">Signal</keyword>
<dbReference type="SUPFAM" id="SSF54373">
    <property type="entry name" value="FAD-linked reductases, C-terminal domain"/>
    <property type="match status" value="1"/>
</dbReference>
<sequence>MITNLLRAVPTALLRMIVLAVVREAGEHNYDSSNNLLDQYDFIVVGAGTAGGILAARLSEVSNWKILLLESGGPPPPESYVPAFNIALIEGDADWNFRPRPAALQPQGLPGPPFRSSGLTDLPLLQVCPFPRGKCLGGSSVLNWMMYVRGNRRDYDNWEAMGNPGWDYESVLRYFKKAEGYRGKRNIHTGSYHGRDGPLTVEDKRWSSPLLTGFLKAGQQLGYQIVDPNGPEQIGFSVADMTQRNGLRGSTAETYIKPAAARPNLHVAVNAHILFDENKRAIGVRFQQKGKMRTVRARREVILSAGAIGSPHLLLLSGVGPAKHLQQHGIPVLVDLPGVGLNLQDHPSIFGLAWTTRKGVSISIPRLADPKSVKDFIFNRQGPFTSPFGVEGNAWSLAEKGDPYWPDLQYLFISGTPALDSGLAIWDLIGYRREVFFEYFGHMLGRDGFSIGPMLTRPKSRGTVKLASRDPLQAPLIDPNFLSHPDDVETFVRGIKFALSVGNTSALRDDFQAIFNEKVLPVCDHEVPGSDAYWSCYALSMASTTFHPCGTCKMAPDSDPYGVLDHNLKLRGVSGLRVIDASMMPLITTGNLNAPVAMIAEKGADIIKSDWGAPVDPLP</sequence>
<dbReference type="Gene3D" id="3.50.50.60">
    <property type="entry name" value="FAD/NAD(P)-binding domain"/>
    <property type="match status" value="1"/>
</dbReference>
<keyword evidence="10" id="KW-1185">Reference proteome</keyword>
<dbReference type="PIRSF" id="PIRSF000137">
    <property type="entry name" value="Alcohol_oxidase"/>
    <property type="match status" value="1"/>
</dbReference>
<dbReference type="PANTHER" id="PTHR11552">
    <property type="entry name" value="GLUCOSE-METHANOL-CHOLINE GMC OXIDOREDUCTASE"/>
    <property type="match status" value="1"/>
</dbReference>
<dbReference type="Pfam" id="PF05199">
    <property type="entry name" value="GMC_oxred_C"/>
    <property type="match status" value="1"/>
</dbReference>
<evidence type="ECO:0000259" key="7">
    <source>
        <dbReference type="PROSITE" id="PS00623"/>
    </source>
</evidence>
<dbReference type="Gene3D" id="3.30.560.10">
    <property type="entry name" value="Glucose Oxidase, domain 3"/>
    <property type="match status" value="1"/>
</dbReference>
<dbReference type="GO" id="GO:0016614">
    <property type="term" value="F:oxidoreductase activity, acting on CH-OH group of donors"/>
    <property type="evidence" value="ECO:0007669"/>
    <property type="project" value="InterPro"/>
</dbReference>
<dbReference type="SUPFAM" id="SSF51905">
    <property type="entry name" value="FAD/NAD(P)-binding domain"/>
    <property type="match status" value="1"/>
</dbReference>
<comment type="cofactor">
    <cofactor evidence="1">
        <name>FAD</name>
        <dbReference type="ChEBI" id="CHEBI:57692"/>
    </cofactor>
</comment>
<evidence type="ECO:0000256" key="2">
    <source>
        <dbReference type="ARBA" id="ARBA00010790"/>
    </source>
</evidence>